<name>X1IC49_9ZZZZ</name>
<feature type="non-terminal residue" evidence="1">
    <location>
        <position position="1"/>
    </location>
</feature>
<gene>
    <name evidence="1" type="ORF">S03H2_64604</name>
</gene>
<dbReference type="SUPFAM" id="SSF50939">
    <property type="entry name" value="Sialidases"/>
    <property type="match status" value="1"/>
</dbReference>
<accession>X1IC49</accession>
<sequence>LDNGDLLCVMRTQTLATFDAHDPGQQRRITRVVKTGDTWEPTHVEISPFPHSGHPEMLRTGGGQILHVATSGISVSADEGKTWTDFDLTPETESREMAWEFWVRHFNQGSPYYPKAIQMTNGEILVLGHIGGDNGFGTIDQSVVGMRFHLDV</sequence>
<dbReference type="EMBL" id="BARU01041986">
    <property type="protein sequence ID" value="GAH79956.1"/>
    <property type="molecule type" value="Genomic_DNA"/>
</dbReference>
<dbReference type="CDD" id="cd15482">
    <property type="entry name" value="Sialidase_non-viral"/>
    <property type="match status" value="1"/>
</dbReference>
<evidence type="ECO:0000313" key="1">
    <source>
        <dbReference type="EMBL" id="GAH79956.1"/>
    </source>
</evidence>
<reference evidence="1" key="1">
    <citation type="journal article" date="2014" name="Front. Microbiol.">
        <title>High frequency of phylogenetically diverse reductive dehalogenase-homologous genes in deep subseafloor sedimentary metagenomes.</title>
        <authorList>
            <person name="Kawai M."/>
            <person name="Futagami T."/>
            <person name="Toyoda A."/>
            <person name="Takaki Y."/>
            <person name="Nishi S."/>
            <person name="Hori S."/>
            <person name="Arai W."/>
            <person name="Tsubouchi T."/>
            <person name="Morono Y."/>
            <person name="Uchiyama I."/>
            <person name="Ito T."/>
            <person name="Fujiyama A."/>
            <person name="Inagaki F."/>
            <person name="Takami H."/>
        </authorList>
    </citation>
    <scope>NUCLEOTIDE SEQUENCE</scope>
    <source>
        <strain evidence="1">Expedition CK06-06</strain>
    </source>
</reference>
<dbReference type="InterPro" id="IPR036278">
    <property type="entry name" value="Sialidase_sf"/>
</dbReference>
<comment type="caution">
    <text evidence="1">The sequence shown here is derived from an EMBL/GenBank/DDBJ whole genome shotgun (WGS) entry which is preliminary data.</text>
</comment>
<proteinExistence type="predicted"/>
<dbReference type="Gene3D" id="2.120.10.10">
    <property type="match status" value="1"/>
</dbReference>
<protein>
    <recommendedName>
        <fullName evidence="2">Sialidase domain-containing protein</fullName>
    </recommendedName>
</protein>
<organism evidence="1">
    <name type="scientific">marine sediment metagenome</name>
    <dbReference type="NCBI Taxonomy" id="412755"/>
    <lineage>
        <taxon>unclassified sequences</taxon>
        <taxon>metagenomes</taxon>
        <taxon>ecological metagenomes</taxon>
    </lineage>
</organism>
<evidence type="ECO:0008006" key="2">
    <source>
        <dbReference type="Google" id="ProtNLM"/>
    </source>
</evidence>
<dbReference type="AlphaFoldDB" id="X1IC49"/>